<feature type="domain" description="Mga helix-turn-helix" evidence="1">
    <location>
        <begin position="66"/>
        <end position="142"/>
    </location>
</feature>
<evidence type="ECO:0000313" key="3">
    <source>
        <dbReference type="Proteomes" id="UP001596289"/>
    </source>
</evidence>
<comment type="caution">
    <text evidence="2">The sequence shown here is derived from an EMBL/GenBank/DDBJ whole genome shotgun (WGS) entry which is preliminary data.</text>
</comment>
<keyword evidence="3" id="KW-1185">Reference proteome</keyword>
<dbReference type="EMBL" id="JBHSSL010000055">
    <property type="protein sequence ID" value="MFC6170882.1"/>
    <property type="molecule type" value="Genomic_DNA"/>
</dbReference>
<proteinExistence type="predicted"/>
<organism evidence="2 3">
    <name type="scientific">Loigolactobacillus jiayinensis</name>
    <dbReference type="NCBI Taxonomy" id="2486016"/>
    <lineage>
        <taxon>Bacteria</taxon>
        <taxon>Bacillati</taxon>
        <taxon>Bacillota</taxon>
        <taxon>Bacilli</taxon>
        <taxon>Lactobacillales</taxon>
        <taxon>Lactobacillaceae</taxon>
        <taxon>Loigolactobacillus</taxon>
    </lineage>
</organism>
<dbReference type="RefSeq" id="WP_125552644.1">
    <property type="nucleotide sequence ID" value="NZ_JBHSSL010000055.1"/>
</dbReference>
<protein>
    <submittedName>
        <fullName evidence="2">Helix-turn-helix domain-containing protein</fullName>
    </submittedName>
</protein>
<dbReference type="Proteomes" id="UP001596289">
    <property type="component" value="Unassembled WGS sequence"/>
</dbReference>
<dbReference type="InterPro" id="IPR007737">
    <property type="entry name" value="Mga_HTH"/>
</dbReference>
<gene>
    <name evidence="2" type="ORF">ACFQGP_09865</name>
</gene>
<name>A0ABW1REI2_9LACO</name>
<sequence length="436" mass="50008">MIADLFLRRIEQQYIQLYEVLYRTPMHNLSLAAQTLQWPYQQTYYVYNHLEQVITIEEQALATPTQVTCQLIEQSIGFRTLANSLLVHSNLTDLLKALDCSVTTLKRRLSYLKTYLKQAKLKYSVNSNRLVGDERQIRLFYWYIYNFVNQQVPLPGKTENLVELIDQQLFSGKHDQMHTLKLTNLLAISFRRLSEQHWLKTDYTDPTIPESLVTTCAVQLHVPTTVILQELSWIKYILAASPYVVVNEAMLNMADVQLAAKLGTLLQNKANRHHEFYLASLIAYSRHEELPIMSDNDHVPLESGYLAQIQGLVEQAQTADYAMTKPEIVTLIMQNIVPSLTVMVPKIKLSLYLTDQLPREQVDWIMTALNNILSETVALSADLQSADLLILTEPPVEPIAATQQVYYWSLGQSQNLNVMNLLTLLNKRLLGLKICK</sequence>
<evidence type="ECO:0000259" key="1">
    <source>
        <dbReference type="Pfam" id="PF05043"/>
    </source>
</evidence>
<evidence type="ECO:0000313" key="2">
    <source>
        <dbReference type="EMBL" id="MFC6170882.1"/>
    </source>
</evidence>
<accession>A0ABW1REI2</accession>
<dbReference type="Pfam" id="PF05043">
    <property type="entry name" value="Mga"/>
    <property type="match status" value="1"/>
</dbReference>
<reference evidence="3" key="1">
    <citation type="journal article" date="2019" name="Int. J. Syst. Evol. Microbiol.">
        <title>The Global Catalogue of Microorganisms (GCM) 10K type strain sequencing project: providing services to taxonomists for standard genome sequencing and annotation.</title>
        <authorList>
            <consortium name="The Broad Institute Genomics Platform"/>
            <consortium name="The Broad Institute Genome Sequencing Center for Infectious Disease"/>
            <person name="Wu L."/>
            <person name="Ma J."/>
        </authorList>
    </citation>
    <scope>NUCLEOTIDE SEQUENCE [LARGE SCALE GENOMIC DNA]</scope>
    <source>
        <strain evidence="3">CCM 8904</strain>
    </source>
</reference>